<feature type="transmembrane region" description="Helical" evidence="1">
    <location>
        <begin position="25"/>
        <end position="49"/>
    </location>
</feature>
<reference evidence="2" key="1">
    <citation type="journal article" date="2023" name="Insect Mol. Biol.">
        <title>Genome sequencing provides insights into the evolution of gene families encoding plant cell wall-degrading enzymes in longhorned beetles.</title>
        <authorList>
            <person name="Shin N.R."/>
            <person name="Okamura Y."/>
            <person name="Kirsch R."/>
            <person name="Pauchet Y."/>
        </authorList>
    </citation>
    <scope>NUCLEOTIDE SEQUENCE</scope>
    <source>
        <strain evidence="2">AMC_N1</strain>
    </source>
</reference>
<gene>
    <name evidence="2" type="ORF">NQ318_011547</name>
</gene>
<dbReference type="EMBL" id="JAPWTK010000011">
    <property type="protein sequence ID" value="KAJ8959815.1"/>
    <property type="molecule type" value="Genomic_DNA"/>
</dbReference>
<keyword evidence="3" id="KW-1185">Reference proteome</keyword>
<keyword evidence="1" id="KW-0812">Transmembrane</keyword>
<accession>A0AAV8Z965</accession>
<name>A0AAV8Z965_9CUCU</name>
<dbReference type="Proteomes" id="UP001162162">
    <property type="component" value="Unassembled WGS sequence"/>
</dbReference>
<protein>
    <submittedName>
        <fullName evidence="2">Uncharacterized protein</fullName>
    </submittedName>
</protein>
<evidence type="ECO:0000313" key="3">
    <source>
        <dbReference type="Proteomes" id="UP001162162"/>
    </source>
</evidence>
<sequence length="100" mass="11413">MSFSDEISTKATNLPELIEEESNQITTVVIFVISAVLTITLLFAIAIFIDCRQESFILRNPEKILRMKMPVRIGKVIREDETRIADNMEHYQPSSSNVIV</sequence>
<dbReference type="AlphaFoldDB" id="A0AAV8Z965"/>
<keyword evidence="1" id="KW-1133">Transmembrane helix</keyword>
<evidence type="ECO:0000313" key="2">
    <source>
        <dbReference type="EMBL" id="KAJ8959815.1"/>
    </source>
</evidence>
<evidence type="ECO:0000256" key="1">
    <source>
        <dbReference type="SAM" id="Phobius"/>
    </source>
</evidence>
<comment type="caution">
    <text evidence="2">The sequence shown here is derived from an EMBL/GenBank/DDBJ whole genome shotgun (WGS) entry which is preliminary data.</text>
</comment>
<organism evidence="2 3">
    <name type="scientific">Aromia moschata</name>
    <dbReference type="NCBI Taxonomy" id="1265417"/>
    <lineage>
        <taxon>Eukaryota</taxon>
        <taxon>Metazoa</taxon>
        <taxon>Ecdysozoa</taxon>
        <taxon>Arthropoda</taxon>
        <taxon>Hexapoda</taxon>
        <taxon>Insecta</taxon>
        <taxon>Pterygota</taxon>
        <taxon>Neoptera</taxon>
        <taxon>Endopterygota</taxon>
        <taxon>Coleoptera</taxon>
        <taxon>Polyphaga</taxon>
        <taxon>Cucujiformia</taxon>
        <taxon>Chrysomeloidea</taxon>
        <taxon>Cerambycidae</taxon>
        <taxon>Cerambycinae</taxon>
        <taxon>Callichromatini</taxon>
        <taxon>Aromia</taxon>
    </lineage>
</organism>
<proteinExistence type="predicted"/>
<keyword evidence="1" id="KW-0472">Membrane</keyword>